<evidence type="ECO:0000259" key="3">
    <source>
        <dbReference type="PROSITE" id="PS51677"/>
    </source>
</evidence>
<dbReference type="InterPro" id="IPR002509">
    <property type="entry name" value="NODB_dom"/>
</dbReference>
<keyword evidence="2" id="KW-0378">Hydrolase</keyword>
<protein>
    <submittedName>
        <fullName evidence="4">Polysaccharide deacetylase family protein</fullName>
    </submittedName>
</protein>
<dbReference type="InterPro" id="IPR050248">
    <property type="entry name" value="Polysacc_deacetylase_ArnD"/>
</dbReference>
<dbReference type="CDD" id="cd10917">
    <property type="entry name" value="CE4_NodB_like_6s_7s"/>
    <property type="match status" value="1"/>
</dbReference>
<comment type="caution">
    <text evidence="4">The sequence shown here is derived from an EMBL/GenBank/DDBJ whole genome shotgun (WGS) entry which is preliminary data.</text>
</comment>
<feature type="domain" description="NodB homology" evidence="3">
    <location>
        <begin position="152"/>
        <end position="332"/>
    </location>
</feature>
<dbReference type="InterPro" id="IPR011330">
    <property type="entry name" value="Glyco_hydro/deAcase_b/a-brl"/>
</dbReference>
<evidence type="ECO:0000313" key="5">
    <source>
        <dbReference type="Proteomes" id="UP001501442"/>
    </source>
</evidence>
<organism evidence="4 5">
    <name type="scientific">Actinoallomurus vinaceus</name>
    <dbReference type="NCBI Taxonomy" id="1080074"/>
    <lineage>
        <taxon>Bacteria</taxon>
        <taxon>Bacillati</taxon>
        <taxon>Actinomycetota</taxon>
        <taxon>Actinomycetes</taxon>
        <taxon>Streptosporangiales</taxon>
        <taxon>Thermomonosporaceae</taxon>
        <taxon>Actinoallomurus</taxon>
    </lineage>
</organism>
<accession>A0ABP8UVF1</accession>
<dbReference type="Pfam" id="PF01522">
    <property type="entry name" value="Polysacc_deac_1"/>
    <property type="match status" value="1"/>
</dbReference>
<name>A0ABP8UVF1_9ACTN</name>
<reference evidence="5" key="1">
    <citation type="journal article" date="2019" name="Int. J. Syst. Evol. Microbiol.">
        <title>The Global Catalogue of Microorganisms (GCM) 10K type strain sequencing project: providing services to taxonomists for standard genome sequencing and annotation.</title>
        <authorList>
            <consortium name="The Broad Institute Genomics Platform"/>
            <consortium name="The Broad Institute Genome Sequencing Center for Infectious Disease"/>
            <person name="Wu L."/>
            <person name="Ma J."/>
        </authorList>
    </citation>
    <scope>NUCLEOTIDE SEQUENCE [LARGE SCALE GENOMIC DNA]</scope>
    <source>
        <strain evidence="5">JCM 17939</strain>
    </source>
</reference>
<dbReference type="EMBL" id="BAABHK010000033">
    <property type="protein sequence ID" value="GAA4640510.1"/>
    <property type="molecule type" value="Genomic_DNA"/>
</dbReference>
<dbReference type="PROSITE" id="PS51677">
    <property type="entry name" value="NODB"/>
    <property type="match status" value="1"/>
</dbReference>
<evidence type="ECO:0000256" key="2">
    <source>
        <dbReference type="ARBA" id="ARBA00022801"/>
    </source>
</evidence>
<dbReference type="PANTHER" id="PTHR10587">
    <property type="entry name" value="GLYCOSYL TRANSFERASE-RELATED"/>
    <property type="match status" value="1"/>
</dbReference>
<gene>
    <name evidence="4" type="ORF">GCM10023196_106260</name>
</gene>
<evidence type="ECO:0000313" key="4">
    <source>
        <dbReference type="EMBL" id="GAA4640510.1"/>
    </source>
</evidence>
<keyword evidence="1" id="KW-0479">Metal-binding</keyword>
<dbReference type="SUPFAM" id="SSF88713">
    <property type="entry name" value="Glycoside hydrolase/deacetylase"/>
    <property type="match status" value="1"/>
</dbReference>
<keyword evidence="5" id="KW-1185">Reference proteome</keyword>
<dbReference type="PANTHER" id="PTHR10587:SF133">
    <property type="entry name" value="CHITIN DEACETYLASE 1-RELATED"/>
    <property type="match status" value="1"/>
</dbReference>
<dbReference type="Gene3D" id="3.20.20.370">
    <property type="entry name" value="Glycoside hydrolase/deacetylase"/>
    <property type="match status" value="1"/>
</dbReference>
<dbReference type="RefSeq" id="WP_345444292.1">
    <property type="nucleotide sequence ID" value="NZ_BAABHK010000033.1"/>
</dbReference>
<evidence type="ECO:0000256" key="1">
    <source>
        <dbReference type="ARBA" id="ARBA00022723"/>
    </source>
</evidence>
<proteinExistence type="predicted"/>
<dbReference type="Proteomes" id="UP001501442">
    <property type="component" value="Unassembled WGS sequence"/>
</dbReference>
<sequence length="347" mass="36312">MRFAGIAWTGEGYEVAVQGPGRPSTITFVPGQSGAVVDLLRSATSFGEERLAVVVDSTNGLLDGHLTAAGFDVHRADPWQLPVRDTFGSVGADLLAGLAERDLAALTRITGETGTLAGRIKELNAENARCTMVEQRLAKTGRFLTCAEIDHPRIALTFDDGPEPPFTGAILDILGDRGIHATFFSAGLNARAHPDLLARIAAEGHQVGNHSWSHPFIADLTPPDLAAQVEATGATIAEVCGDAPDLFRPPYGARTPDSLIWLAEAGMTTVLWSIDSGDWARPGPEAIEHTVLAGAANGSIVLMHDGGGDRSQTVAALPAVVAGLEERGFSLTTVEGLRSPASGTWSA</sequence>